<reference evidence="1" key="1">
    <citation type="submission" date="2024-06" db="EMBL/GenBank/DDBJ databases">
        <title>The genome sequences of Kitasatospora sp. strain HUAS MG31.</title>
        <authorList>
            <person name="Mo P."/>
        </authorList>
    </citation>
    <scope>NUCLEOTIDE SEQUENCE</scope>
    <source>
        <strain evidence="1">HUAS MG31</strain>
    </source>
</reference>
<accession>A0AAU8K4T0</accession>
<dbReference type="AlphaFoldDB" id="A0AAU8K4T0"/>
<name>A0AAU8K4T0_9ACTN</name>
<evidence type="ECO:0008006" key="2">
    <source>
        <dbReference type="Google" id="ProtNLM"/>
    </source>
</evidence>
<organism evidence="1">
    <name type="scientific">Kitasatospora camelliae</name>
    <dbReference type="NCBI Taxonomy" id="3156397"/>
    <lineage>
        <taxon>Bacteria</taxon>
        <taxon>Bacillati</taxon>
        <taxon>Actinomycetota</taxon>
        <taxon>Actinomycetes</taxon>
        <taxon>Kitasatosporales</taxon>
        <taxon>Streptomycetaceae</taxon>
        <taxon>Kitasatospora</taxon>
    </lineage>
</organism>
<dbReference type="RefSeq" id="WP_354644098.1">
    <property type="nucleotide sequence ID" value="NZ_CP159872.1"/>
</dbReference>
<dbReference type="KEGG" id="kcm:ABWK59_31700"/>
<proteinExistence type="predicted"/>
<sequence>MVRQRRRRAQVAFTALAEAQVRAITDPDEIHALDRALAALSVDPAMGTVIPGTVPELRQYTDDVDAVRLIYYVTALRTVVVVAYLEVG</sequence>
<dbReference type="EMBL" id="CP159872">
    <property type="protein sequence ID" value="XCM83163.1"/>
    <property type="molecule type" value="Genomic_DNA"/>
</dbReference>
<gene>
    <name evidence="1" type="ORF">ABWK59_31700</name>
</gene>
<protein>
    <recommendedName>
        <fullName evidence="2">ParE-like toxin of type II ParDE toxin-antitoxin system</fullName>
    </recommendedName>
</protein>
<evidence type="ECO:0000313" key="1">
    <source>
        <dbReference type="EMBL" id="XCM83163.1"/>
    </source>
</evidence>